<dbReference type="Proteomes" id="UP000185604">
    <property type="component" value="Unassembled WGS sequence"/>
</dbReference>
<name>A0A7Z0WZL7_9BACI</name>
<accession>A0A7Z0WZL7</accession>
<protein>
    <submittedName>
        <fullName evidence="1">Uncharacterized protein</fullName>
    </submittedName>
</protein>
<organism evidence="1 2">
    <name type="scientific">Bacillus paralicheniformis</name>
    <dbReference type="NCBI Taxonomy" id="1648923"/>
    <lineage>
        <taxon>Bacteria</taxon>
        <taxon>Bacillati</taxon>
        <taxon>Bacillota</taxon>
        <taxon>Bacilli</taxon>
        <taxon>Bacillales</taxon>
        <taxon>Bacillaceae</taxon>
        <taxon>Bacillus</taxon>
    </lineage>
</organism>
<evidence type="ECO:0000313" key="2">
    <source>
        <dbReference type="Proteomes" id="UP000185604"/>
    </source>
</evidence>
<gene>
    <name evidence="1" type="ORF">B4121_1306</name>
</gene>
<dbReference type="AlphaFoldDB" id="A0A7Z0WZL7"/>
<proteinExistence type="predicted"/>
<reference evidence="1 2" key="1">
    <citation type="journal article" date="2016" name="Front. Microbiol.">
        <title>High-Level Heat Resistance of Spores of Bacillus amyloliquefaciens and Bacillus licheniformis Results from the Presence of a spoVA Operon in a Tn1546 Transposon.</title>
        <authorList>
            <person name="Berendsen E.M."/>
            <person name="Koning R.A."/>
            <person name="Boekhorst J."/>
            <person name="de Jong A."/>
            <person name="Kuipers O.P."/>
            <person name="Wells-Bennik M.H."/>
        </authorList>
    </citation>
    <scope>NUCLEOTIDE SEQUENCE [LARGE SCALE GENOMIC DNA]</scope>
    <source>
        <strain evidence="1 2">B4121</strain>
    </source>
</reference>
<evidence type="ECO:0000313" key="1">
    <source>
        <dbReference type="EMBL" id="OLF95744.1"/>
    </source>
</evidence>
<sequence>MGVFGFVVYFIHIGNFDRHNWRNHFLLYIFQKIQEMEQLKENRRKIRRFLKTNILRKPWVCAVCLMARFEGGHLN</sequence>
<dbReference type="EMBL" id="LKPO01000008">
    <property type="protein sequence ID" value="OLF95744.1"/>
    <property type="molecule type" value="Genomic_DNA"/>
</dbReference>
<comment type="caution">
    <text evidence="1">The sequence shown here is derived from an EMBL/GenBank/DDBJ whole genome shotgun (WGS) entry which is preliminary data.</text>
</comment>